<dbReference type="InterPro" id="IPR049704">
    <property type="entry name" value="Aminotrans_3_PPA_site"/>
</dbReference>
<evidence type="ECO:0000256" key="1">
    <source>
        <dbReference type="ARBA" id="ARBA00001933"/>
    </source>
</evidence>
<gene>
    <name evidence="5" type="ORF">UFOPK2683_00950</name>
    <name evidence="6" type="ORF">UFOPK3605_00328</name>
    <name evidence="7" type="ORF">UFOPK3897_01179</name>
    <name evidence="8" type="ORF">UFOPK4121_01259</name>
</gene>
<dbReference type="PANTHER" id="PTHR11986:SF79">
    <property type="entry name" value="ACETYLORNITHINE AMINOTRANSFERASE, MITOCHONDRIAL"/>
    <property type="match status" value="1"/>
</dbReference>
<dbReference type="SUPFAM" id="SSF53383">
    <property type="entry name" value="PLP-dependent transferases"/>
    <property type="match status" value="1"/>
</dbReference>
<dbReference type="InterPro" id="IPR005814">
    <property type="entry name" value="Aminotrans_3"/>
</dbReference>
<dbReference type="InterPro" id="IPR015422">
    <property type="entry name" value="PyrdxlP-dep_Trfase_small"/>
</dbReference>
<evidence type="ECO:0000313" key="7">
    <source>
        <dbReference type="EMBL" id="CAB4982146.1"/>
    </source>
</evidence>
<dbReference type="FunFam" id="3.40.640.10:FF:000004">
    <property type="entry name" value="Acetylornithine aminotransferase"/>
    <property type="match status" value="1"/>
</dbReference>
<dbReference type="EMBL" id="CAFBOF010000028">
    <property type="protein sequence ID" value="CAB4982146.1"/>
    <property type="molecule type" value="Genomic_DNA"/>
</dbReference>
<name>A0A6J7MMZ4_9ZZZZ</name>
<organism evidence="7">
    <name type="scientific">freshwater metagenome</name>
    <dbReference type="NCBI Taxonomy" id="449393"/>
    <lineage>
        <taxon>unclassified sequences</taxon>
        <taxon>metagenomes</taxon>
        <taxon>ecological metagenomes</taxon>
    </lineage>
</organism>
<dbReference type="GO" id="GO:0008483">
    <property type="term" value="F:transaminase activity"/>
    <property type="evidence" value="ECO:0007669"/>
    <property type="project" value="UniProtKB-KW"/>
</dbReference>
<keyword evidence="2" id="KW-0032">Aminotransferase</keyword>
<dbReference type="Gene3D" id="3.40.640.10">
    <property type="entry name" value="Type I PLP-dependent aspartate aminotransferase-like (Major domain)"/>
    <property type="match status" value="1"/>
</dbReference>
<evidence type="ECO:0000313" key="5">
    <source>
        <dbReference type="EMBL" id="CAB4725481.1"/>
    </source>
</evidence>
<evidence type="ECO:0000256" key="4">
    <source>
        <dbReference type="ARBA" id="ARBA00022898"/>
    </source>
</evidence>
<evidence type="ECO:0000256" key="3">
    <source>
        <dbReference type="ARBA" id="ARBA00022679"/>
    </source>
</evidence>
<dbReference type="InterPro" id="IPR015424">
    <property type="entry name" value="PyrdxlP-dep_Trfase"/>
</dbReference>
<dbReference type="PANTHER" id="PTHR11986">
    <property type="entry name" value="AMINOTRANSFERASE CLASS III"/>
    <property type="match status" value="1"/>
</dbReference>
<dbReference type="PIRSF" id="PIRSF000521">
    <property type="entry name" value="Transaminase_4ab_Lys_Orn"/>
    <property type="match status" value="1"/>
</dbReference>
<comment type="cofactor">
    <cofactor evidence="1">
        <name>pyridoxal 5'-phosphate</name>
        <dbReference type="ChEBI" id="CHEBI:597326"/>
    </cofactor>
</comment>
<dbReference type="EMBL" id="CAFBPQ010000047">
    <property type="protein sequence ID" value="CAB5029857.1"/>
    <property type="molecule type" value="Genomic_DNA"/>
</dbReference>
<sequence length="392" mass="42471">MAAFADHLSRGKVEVFNELGIDIVIGRREGASFYDAYNDRKYLNCHCNGGVFNLGHRNPQILDALNRALYEDEIDVGNHHLISGWKAKLARRLAATTQDHCPGVVFSPSGSEAVEVALKTVRVVTGRPEIISVHGAYHGHTGLAAMAGDARYHEPFGIDLPDFTHLPHNDLAAMENRISDATAAVILETIPATLGMAIPHEGYLARIKEICKERGALLILDEIQTGLGRSGKFWGYEYDEVVPDLVVTGKGLGGGIYPIAATLMTPEVHKFYDDEPFVQVSSYGGSDIGCAVGLAVMDIVESPGFLARVEELGDRFEQKLSCRGEIRRRGLFIGIKWPDEGAGILAAKACIDAGVFAVFANNDTSVLQFLPPLTITDSEADEIINIVNEALS</sequence>
<evidence type="ECO:0000256" key="2">
    <source>
        <dbReference type="ARBA" id="ARBA00022576"/>
    </source>
</evidence>
<dbReference type="AlphaFoldDB" id="A0A6J7MMZ4"/>
<dbReference type="EMBL" id="CAFBMM010000007">
    <property type="protein sequence ID" value="CAB4898216.1"/>
    <property type="molecule type" value="Genomic_DNA"/>
</dbReference>
<proteinExistence type="predicted"/>
<reference evidence="7" key="1">
    <citation type="submission" date="2020-05" db="EMBL/GenBank/DDBJ databases">
        <authorList>
            <person name="Chiriac C."/>
            <person name="Salcher M."/>
            <person name="Ghai R."/>
            <person name="Kavagutti S V."/>
        </authorList>
    </citation>
    <scope>NUCLEOTIDE SEQUENCE</scope>
</reference>
<dbReference type="Pfam" id="PF00202">
    <property type="entry name" value="Aminotran_3"/>
    <property type="match status" value="1"/>
</dbReference>
<evidence type="ECO:0000313" key="8">
    <source>
        <dbReference type="EMBL" id="CAB5029857.1"/>
    </source>
</evidence>
<keyword evidence="3" id="KW-0808">Transferase</keyword>
<protein>
    <submittedName>
        <fullName evidence="7">Unannotated protein</fullName>
    </submittedName>
</protein>
<accession>A0A6J7MMZ4</accession>
<dbReference type="InterPro" id="IPR050103">
    <property type="entry name" value="Class-III_PLP-dep_AT"/>
</dbReference>
<dbReference type="GO" id="GO:0042802">
    <property type="term" value="F:identical protein binding"/>
    <property type="evidence" value="ECO:0007669"/>
    <property type="project" value="TreeGrafter"/>
</dbReference>
<dbReference type="Gene3D" id="3.90.1150.10">
    <property type="entry name" value="Aspartate Aminotransferase, domain 1"/>
    <property type="match status" value="1"/>
</dbReference>
<dbReference type="InterPro" id="IPR015421">
    <property type="entry name" value="PyrdxlP-dep_Trfase_major"/>
</dbReference>
<dbReference type="GO" id="GO:0030170">
    <property type="term" value="F:pyridoxal phosphate binding"/>
    <property type="evidence" value="ECO:0007669"/>
    <property type="project" value="InterPro"/>
</dbReference>
<evidence type="ECO:0000313" key="6">
    <source>
        <dbReference type="EMBL" id="CAB4898216.1"/>
    </source>
</evidence>
<keyword evidence="4" id="KW-0663">Pyridoxal phosphate</keyword>
<dbReference type="CDD" id="cd00610">
    <property type="entry name" value="OAT_like"/>
    <property type="match status" value="1"/>
</dbReference>
<dbReference type="PROSITE" id="PS00600">
    <property type="entry name" value="AA_TRANSFER_CLASS_3"/>
    <property type="match status" value="1"/>
</dbReference>
<dbReference type="EMBL" id="CAEZYK010000049">
    <property type="protein sequence ID" value="CAB4725481.1"/>
    <property type="molecule type" value="Genomic_DNA"/>
</dbReference>